<proteinExistence type="predicted"/>
<organism evidence="1 2">
    <name type="scientific">Pedobacter africanus</name>
    <dbReference type="NCBI Taxonomy" id="151894"/>
    <lineage>
        <taxon>Bacteria</taxon>
        <taxon>Pseudomonadati</taxon>
        <taxon>Bacteroidota</taxon>
        <taxon>Sphingobacteriia</taxon>
        <taxon>Sphingobacteriales</taxon>
        <taxon>Sphingobacteriaceae</taxon>
        <taxon>Pedobacter</taxon>
    </lineage>
</organism>
<evidence type="ECO:0000313" key="2">
    <source>
        <dbReference type="Proteomes" id="UP001246858"/>
    </source>
</evidence>
<evidence type="ECO:0000313" key="1">
    <source>
        <dbReference type="EMBL" id="MDR6782660.1"/>
    </source>
</evidence>
<name>A0ACC6KTY9_9SPHI</name>
<keyword evidence="2" id="KW-1185">Reference proteome</keyword>
<dbReference type="Proteomes" id="UP001246858">
    <property type="component" value="Unassembled WGS sequence"/>
</dbReference>
<gene>
    <name evidence="1" type="ORF">J2X78_001212</name>
</gene>
<comment type="caution">
    <text evidence="1">The sequence shown here is derived from an EMBL/GenBank/DDBJ whole genome shotgun (WGS) entry which is preliminary data.</text>
</comment>
<sequence>MGIVLFGAVGGVGVYSSSGVSPSLPARGISPRGGERGRVVSIARAEVGVKELTGKNDGKRIAEYLAYTGIKVPAPYCAAYVSFVFGKAGYSQPRTPWSPAMFPASRIVKEPKPGNLFGIYFSELNRIAHVGLVAEVRGEWLVSYEANSNNNGSRNGDGVYQRLRHKRTVSKYADWIISNKNKHYGKI</sequence>
<protein>
    <submittedName>
        <fullName evidence="1">Uncharacterized protein</fullName>
    </submittedName>
</protein>
<accession>A0ACC6KTY9</accession>
<reference evidence="1" key="1">
    <citation type="submission" date="2023-07" db="EMBL/GenBank/DDBJ databases">
        <title>Sorghum-associated microbial communities from plants grown in Nebraska, USA.</title>
        <authorList>
            <person name="Schachtman D."/>
        </authorList>
    </citation>
    <scope>NUCLEOTIDE SEQUENCE</scope>
    <source>
        <strain evidence="1">2697</strain>
    </source>
</reference>
<dbReference type="EMBL" id="JAVDTF010000001">
    <property type="protein sequence ID" value="MDR6782660.1"/>
    <property type="molecule type" value="Genomic_DNA"/>
</dbReference>